<accession>A0ABU8V4X2</accession>
<name>A0ABU8V4X2_9NEIS</name>
<evidence type="ECO:0000313" key="2">
    <source>
        <dbReference type="Proteomes" id="UP001224516"/>
    </source>
</evidence>
<reference evidence="1 2" key="1">
    <citation type="submission" date="2023-12" db="EMBL/GenBank/DDBJ databases">
        <title>Evaluation and characterization of a potential secondary metabolite violacein from indigenous Chromobacterium amazonense SAM215.</title>
        <authorList>
            <person name="Tarafdar M.R."/>
            <person name="Abedin S.M."/>
            <person name="Atiqua A."/>
            <person name="Saha A."/>
            <person name="Khan S.N."/>
        </authorList>
    </citation>
    <scope>NUCLEOTIDE SEQUENCE [LARGE SCALE GENOMIC DNA]</scope>
    <source>
        <strain evidence="1 2">SAM215</strain>
    </source>
</reference>
<protein>
    <submittedName>
        <fullName evidence="1">Uncharacterized protein</fullName>
    </submittedName>
</protein>
<comment type="caution">
    <text evidence="1">The sequence shown here is derived from an EMBL/GenBank/DDBJ whole genome shotgun (WGS) entry which is preliminary data.</text>
</comment>
<sequence length="54" mass="5426">MFANPLPTPGQAGFGEPAPVKVPAGELGKLLGTRQITVAPGSSLLALVDTPLDD</sequence>
<dbReference type="Proteomes" id="UP001224516">
    <property type="component" value="Unassembled WGS sequence"/>
</dbReference>
<dbReference type="EMBL" id="JAVFJF020000036">
    <property type="protein sequence ID" value="MEJ8676141.1"/>
    <property type="molecule type" value="Genomic_DNA"/>
</dbReference>
<dbReference type="RefSeq" id="WP_307912448.1">
    <property type="nucleotide sequence ID" value="NZ_JAVFJF020000036.1"/>
</dbReference>
<gene>
    <name evidence="1" type="ORF">QCL97_015515</name>
</gene>
<proteinExistence type="predicted"/>
<organism evidence="1 2">
    <name type="scientific">Chromobacterium amazonense</name>
    <dbReference type="NCBI Taxonomy" id="1382803"/>
    <lineage>
        <taxon>Bacteria</taxon>
        <taxon>Pseudomonadati</taxon>
        <taxon>Pseudomonadota</taxon>
        <taxon>Betaproteobacteria</taxon>
        <taxon>Neisseriales</taxon>
        <taxon>Chromobacteriaceae</taxon>
        <taxon>Chromobacterium</taxon>
    </lineage>
</organism>
<evidence type="ECO:0000313" key="1">
    <source>
        <dbReference type="EMBL" id="MEJ8676141.1"/>
    </source>
</evidence>
<keyword evidence="2" id="KW-1185">Reference proteome</keyword>